<dbReference type="Pfam" id="PF02583">
    <property type="entry name" value="Trns_repr_metal"/>
    <property type="match status" value="1"/>
</dbReference>
<dbReference type="GO" id="GO:0046872">
    <property type="term" value="F:metal ion binding"/>
    <property type="evidence" value="ECO:0007669"/>
    <property type="project" value="InterPro"/>
</dbReference>
<dbReference type="Proteomes" id="UP000436694">
    <property type="component" value="Unassembled WGS sequence"/>
</dbReference>
<dbReference type="InterPro" id="IPR038390">
    <property type="entry name" value="Metal_Tscrpt_repr_sf"/>
</dbReference>
<dbReference type="EMBL" id="WIXK01000001">
    <property type="protein sequence ID" value="MQY41290.1"/>
    <property type="molecule type" value="Genomic_DNA"/>
</dbReference>
<proteinExistence type="inferred from homology"/>
<organism evidence="2 3">
    <name type="scientific">Tritonibacter aquimaris</name>
    <dbReference type="NCBI Taxonomy" id="2663379"/>
    <lineage>
        <taxon>Bacteria</taxon>
        <taxon>Pseudomonadati</taxon>
        <taxon>Pseudomonadota</taxon>
        <taxon>Alphaproteobacteria</taxon>
        <taxon>Rhodobacterales</taxon>
        <taxon>Paracoccaceae</taxon>
        <taxon>Tritonibacter</taxon>
    </lineage>
</organism>
<name>A0A844AJB2_9RHOB</name>
<evidence type="ECO:0000313" key="2">
    <source>
        <dbReference type="EMBL" id="MQY41290.1"/>
    </source>
</evidence>
<evidence type="ECO:0000256" key="1">
    <source>
        <dbReference type="ARBA" id="ARBA00005260"/>
    </source>
</evidence>
<gene>
    <name evidence="2" type="ORF">GG681_01440</name>
</gene>
<reference evidence="2 3" key="1">
    <citation type="submission" date="2019-10" db="EMBL/GenBank/DDBJ databases">
        <title>Epibacterium sp. nov., isolated from seawater.</title>
        <authorList>
            <person name="Zhang X."/>
            <person name="Li N."/>
        </authorList>
    </citation>
    <scope>NUCLEOTIDE SEQUENCE [LARGE SCALE GENOMIC DNA]</scope>
    <source>
        <strain evidence="2 3">SM1969</strain>
    </source>
</reference>
<accession>A0A844AJB2</accession>
<protein>
    <submittedName>
        <fullName evidence="2">Metal-sensing transcriptional repressor</fullName>
    </submittedName>
</protein>
<dbReference type="AlphaFoldDB" id="A0A844AJB2"/>
<evidence type="ECO:0000313" key="3">
    <source>
        <dbReference type="Proteomes" id="UP000436694"/>
    </source>
</evidence>
<dbReference type="PANTHER" id="PTHR33677:SF5">
    <property type="entry name" value="TRANSCRIPTIONAL REPRESSOR FRMR"/>
    <property type="match status" value="1"/>
</dbReference>
<dbReference type="RefSeq" id="WP_153544341.1">
    <property type="nucleotide sequence ID" value="NZ_WIXK01000001.1"/>
</dbReference>
<sequence>MSHLSRDNSKLITRLRRIKGQVEGVERALQSDTDCSEVLRQLASIRGAMNGLTNEVLEDHLRHHVVDASSQAAREQGAQEMIQILKSYLK</sequence>
<keyword evidence="3" id="KW-1185">Reference proteome</keyword>
<dbReference type="GO" id="GO:0003677">
    <property type="term" value="F:DNA binding"/>
    <property type="evidence" value="ECO:0007669"/>
    <property type="project" value="InterPro"/>
</dbReference>
<comment type="caution">
    <text evidence="2">The sequence shown here is derived from an EMBL/GenBank/DDBJ whole genome shotgun (WGS) entry which is preliminary data.</text>
</comment>
<dbReference type="PANTHER" id="PTHR33677">
    <property type="entry name" value="TRANSCRIPTIONAL REPRESSOR FRMR-RELATED"/>
    <property type="match status" value="1"/>
</dbReference>
<dbReference type="Gene3D" id="1.20.58.1000">
    <property type="entry name" value="Metal-sensitive repressor, helix protomer"/>
    <property type="match status" value="1"/>
</dbReference>
<dbReference type="GO" id="GO:0045892">
    <property type="term" value="P:negative regulation of DNA-templated transcription"/>
    <property type="evidence" value="ECO:0007669"/>
    <property type="project" value="UniProtKB-ARBA"/>
</dbReference>
<comment type="similarity">
    <text evidence="1">Belongs to the FrmR/RcnR family.</text>
</comment>
<dbReference type="CDD" id="cd10153">
    <property type="entry name" value="RcnR-FrmR-like_DUF156"/>
    <property type="match status" value="1"/>
</dbReference>
<dbReference type="InterPro" id="IPR003735">
    <property type="entry name" value="Metal_Tscrpt_repr"/>
</dbReference>